<gene>
    <name evidence="1" type="ORF">DFI_13590</name>
</gene>
<dbReference type="InterPro" id="IPR029058">
    <property type="entry name" value="AB_hydrolase_fold"/>
</dbReference>
<dbReference type="PANTHER" id="PTHR48098">
    <property type="entry name" value="ENTEROCHELIN ESTERASE-RELATED"/>
    <property type="match status" value="1"/>
</dbReference>
<dbReference type="KEGG" id="dfc:DFI_13590"/>
<dbReference type="SUPFAM" id="SSF53474">
    <property type="entry name" value="alpha/beta-Hydrolases"/>
    <property type="match status" value="1"/>
</dbReference>
<dbReference type="Proteomes" id="UP000259030">
    <property type="component" value="Chromosome"/>
</dbReference>
<evidence type="ECO:0000313" key="2">
    <source>
        <dbReference type="Proteomes" id="UP000259030"/>
    </source>
</evidence>
<proteinExistence type="predicted"/>
<dbReference type="Pfam" id="PF00756">
    <property type="entry name" value="Esterase"/>
    <property type="match status" value="1"/>
</dbReference>
<dbReference type="STRING" id="317577.GCA_000419625_01205"/>
<accession>A0A221T007</accession>
<reference evidence="1 2" key="1">
    <citation type="submission" date="2017-05" db="EMBL/GenBank/DDBJ databases">
        <title>The complete genome sequence of Deinococcus ficus isolated from the rhizosphere of the Ficus religiosa L. in Taiwan.</title>
        <authorList>
            <person name="Wu K.-M."/>
            <person name="Liao T.-L."/>
            <person name="Liu Y.-M."/>
            <person name="Young C.-C."/>
            <person name="Tsai S.-F."/>
        </authorList>
    </citation>
    <scope>NUCLEOTIDE SEQUENCE [LARGE SCALE GENOMIC DNA]</scope>
    <source>
        <strain evidence="1 2">CC-FR2-10</strain>
    </source>
</reference>
<dbReference type="RefSeq" id="WP_027464209.1">
    <property type="nucleotide sequence ID" value="NZ_CP021081.1"/>
</dbReference>
<keyword evidence="2" id="KW-1185">Reference proteome</keyword>
<dbReference type="AlphaFoldDB" id="A0A221T007"/>
<dbReference type="InterPro" id="IPR050583">
    <property type="entry name" value="Mycobacterial_A85_antigen"/>
</dbReference>
<name>A0A221T007_9DEIO</name>
<dbReference type="PANTHER" id="PTHR48098:SF6">
    <property type="entry name" value="FERRI-BACILLIBACTIN ESTERASE BESA"/>
    <property type="match status" value="1"/>
</dbReference>
<dbReference type="InterPro" id="IPR000801">
    <property type="entry name" value="Esterase-like"/>
</dbReference>
<sequence>MPTVTFHVPALPPGTPAGTLFLTGSFRGWADDPSGWTFRVRDGRITLSAFFPAGALLDVKVRVQRPDGRSVEEGDAWGGRAPAHKVVVGADDQVAALRLRGWQDGQGAGRPGRARPPREEWTLAAPWGEQPVRVWWPEGLSPAGLPRLILHDGQNVFDEGPSFAGASWQAADAAQALADAGRPSLLVGLSVDGARVRRYMPFPIPMNSFQPGADEYLDWLTGPLLAELERRYGPLPAERRAMLGSSFGGVVTLYGGLRHPGVFGTLGVMSPSVWPDDHALLRWLPGRTAPGMRVWVDQGDHEGASLEDSQRLVREVRALAEQLRPAVREVRFQVGEGHWHDEAAWAARLPEFLAWWLGGLPPGGQA</sequence>
<evidence type="ECO:0000313" key="1">
    <source>
        <dbReference type="EMBL" id="ASN82247.1"/>
    </source>
</evidence>
<dbReference type="Gene3D" id="3.40.50.1820">
    <property type="entry name" value="alpha/beta hydrolase"/>
    <property type="match status" value="1"/>
</dbReference>
<protein>
    <submittedName>
        <fullName evidence="1">Esterase</fullName>
    </submittedName>
</protein>
<organism evidence="1 2">
    <name type="scientific">Deinococcus ficus</name>
    <dbReference type="NCBI Taxonomy" id="317577"/>
    <lineage>
        <taxon>Bacteria</taxon>
        <taxon>Thermotogati</taxon>
        <taxon>Deinococcota</taxon>
        <taxon>Deinococci</taxon>
        <taxon>Deinococcales</taxon>
        <taxon>Deinococcaceae</taxon>
        <taxon>Deinococcus</taxon>
    </lineage>
</organism>
<dbReference type="EMBL" id="CP021081">
    <property type="protein sequence ID" value="ASN82247.1"/>
    <property type="molecule type" value="Genomic_DNA"/>
</dbReference>